<dbReference type="Gene3D" id="2.40.50.140">
    <property type="entry name" value="Nucleic acid-binding proteins"/>
    <property type="match status" value="1"/>
</dbReference>
<gene>
    <name evidence="4" type="ORF">NCTC10571_01305</name>
</gene>
<feature type="region of interest" description="Disordered" evidence="3">
    <location>
        <begin position="113"/>
        <end position="143"/>
    </location>
</feature>
<dbReference type="PROSITE" id="PS50935">
    <property type="entry name" value="SSB"/>
    <property type="match status" value="1"/>
</dbReference>
<evidence type="ECO:0000256" key="2">
    <source>
        <dbReference type="PROSITE-ProRule" id="PRU00252"/>
    </source>
</evidence>
<dbReference type="Pfam" id="PF00436">
    <property type="entry name" value="SSB"/>
    <property type="match status" value="1"/>
</dbReference>
<evidence type="ECO:0000256" key="1">
    <source>
        <dbReference type="ARBA" id="ARBA00023125"/>
    </source>
</evidence>
<dbReference type="GO" id="GO:0003697">
    <property type="term" value="F:single-stranded DNA binding"/>
    <property type="evidence" value="ECO:0007669"/>
    <property type="project" value="InterPro"/>
</dbReference>
<proteinExistence type="predicted"/>
<organism evidence="4 5">
    <name type="scientific">Megamonas hypermegale</name>
    <dbReference type="NCBI Taxonomy" id="158847"/>
    <lineage>
        <taxon>Bacteria</taxon>
        <taxon>Bacillati</taxon>
        <taxon>Bacillota</taxon>
        <taxon>Negativicutes</taxon>
        <taxon>Selenomonadales</taxon>
        <taxon>Selenomonadaceae</taxon>
        <taxon>Megamonas</taxon>
    </lineage>
</organism>
<feature type="compositionally biased region" description="Polar residues" evidence="3">
    <location>
        <begin position="119"/>
        <end position="143"/>
    </location>
</feature>
<dbReference type="Proteomes" id="UP000255234">
    <property type="component" value="Unassembled WGS sequence"/>
</dbReference>
<sequence>MTNPNNLCIFTGVIPTSDKIRYEYYKDESYSRMNGFLNVRRNWKKKDDEYYVNDLIKFVAFGPSANYLNEYVERGNTVQLVGSIEKEDDYEKDGEKRYGQLYLKVDSVSKIRTGDDSKNTTTQTPKLSMSSATNKPKLSSFNTKSTFNLSGFKKPLF</sequence>
<evidence type="ECO:0000313" key="4">
    <source>
        <dbReference type="EMBL" id="STY71153.1"/>
    </source>
</evidence>
<dbReference type="EMBL" id="UGPP01000001">
    <property type="protein sequence ID" value="STY71153.1"/>
    <property type="molecule type" value="Genomic_DNA"/>
</dbReference>
<protein>
    <submittedName>
        <fullName evidence="4">Single-stranded DNA-binding protein</fullName>
    </submittedName>
</protein>
<evidence type="ECO:0000256" key="3">
    <source>
        <dbReference type="SAM" id="MobiDB-lite"/>
    </source>
</evidence>
<dbReference type="InterPro" id="IPR000424">
    <property type="entry name" value="Primosome_PriB/ssb"/>
</dbReference>
<keyword evidence="1 2" id="KW-0238">DNA-binding</keyword>
<dbReference type="RefSeq" id="WP_115151525.1">
    <property type="nucleotide sequence ID" value="NZ_UGPP01000001.1"/>
</dbReference>
<dbReference type="SUPFAM" id="SSF50249">
    <property type="entry name" value="Nucleic acid-binding proteins"/>
    <property type="match status" value="1"/>
</dbReference>
<dbReference type="InterPro" id="IPR012340">
    <property type="entry name" value="NA-bd_OB-fold"/>
</dbReference>
<dbReference type="AlphaFoldDB" id="A0A378NRY1"/>
<accession>A0A378NRY1</accession>
<reference evidence="4 5" key="1">
    <citation type="submission" date="2018-06" db="EMBL/GenBank/DDBJ databases">
        <authorList>
            <consortium name="Pathogen Informatics"/>
            <person name="Doyle S."/>
        </authorList>
    </citation>
    <scope>NUCLEOTIDE SEQUENCE [LARGE SCALE GENOMIC DNA]</scope>
    <source>
        <strain evidence="4 5">NCTC10571</strain>
    </source>
</reference>
<name>A0A378NRY1_9FIRM</name>
<evidence type="ECO:0000313" key="5">
    <source>
        <dbReference type="Proteomes" id="UP000255234"/>
    </source>
</evidence>